<dbReference type="Proteomes" id="UP001234811">
    <property type="component" value="Unassembled WGS sequence"/>
</dbReference>
<accession>A0ABD5BJH1</accession>
<evidence type="ECO:0000313" key="3">
    <source>
        <dbReference type="Proteomes" id="UP001234811"/>
    </source>
</evidence>
<evidence type="ECO:0000313" key="2">
    <source>
        <dbReference type="EMBL" id="MDQ9556710.1"/>
    </source>
</evidence>
<dbReference type="EMBL" id="JAVIPQ010000225">
    <property type="protein sequence ID" value="MDQ9556710.1"/>
    <property type="molecule type" value="Genomic_DNA"/>
</dbReference>
<organism evidence="2 3">
    <name type="scientific">Serratia marcescens</name>
    <dbReference type="NCBI Taxonomy" id="615"/>
    <lineage>
        <taxon>Bacteria</taxon>
        <taxon>Pseudomonadati</taxon>
        <taxon>Pseudomonadota</taxon>
        <taxon>Gammaproteobacteria</taxon>
        <taxon>Enterobacterales</taxon>
        <taxon>Yersiniaceae</taxon>
        <taxon>Serratia</taxon>
    </lineage>
</organism>
<dbReference type="InterPro" id="IPR037224">
    <property type="entry name" value="PapC_N_sf"/>
</dbReference>
<gene>
    <name evidence="2" type="ORF">RF091_14455</name>
</gene>
<protein>
    <submittedName>
        <fullName evidence="2">Uncharacterized protein</fullName>
    </submittedName>
</protein>
<evidence type="ECO:0000256" key="1">
    <source>
        <dbReference type="SAM" id="SignalP"/>
    </source>
</evidence>
<sequence length="65" mass="7163">MMFLPAGKSFRLSILSAWVALCCFGFTSAAGAQEEIQFNIDVLDVNDRKNIDLSQFARSGYIMPG</sequence>
<feature type="signal peptide" evidence="1">
    <location>
        <begin position="1"/>
        <end position="32"/>
    </location>
</feature>
<keyword evidence="1" id="KW-0732">Signal</keyword>
<proteinExistence type="predicted"/>
<name>A0ABD5BJH1_SERMA</name>
<feature type="chain" id="PRO_5044801253" evidence="1">
    <location>
        <begin position="33"/>
        <end position="65"/>
    </location>
</feature>
<dbReference type="AlphaFoldDB" id="A0ABD5BJH1"/>
<reference evidence="2 3" key="1">
    <citation type="submission" date="2023-07" db="EMBL/GenBank/DDBJ databases">
        <title>Pathogens genome sequencing project 196.</title>
        <authorList>
            <person name="Cao X."/>
        </authorList>
    </citation>
    <scope>NUCLEOTIDE SEQUENCE [LARGE SCALE GENOMIC DNA]</scope>
    <source>
        <strain evidence="2 3">SM41</strain>
    </source>
</reference>
<dbReference type="SUPFAM" id="SSF141729">
    <property type="entry name" value="FimD N-terminal domain-like"/>
    <property type="match status" value="1"/>
</dbReference>
<feature type="non-terminal residue" evidence="2">
    <location>
        <position position="65"/>
    </location>
</feature>
<comment type="caution">
    <text evidence="2">The sequence shown here is derived from an EMBL/GenBank/DDBJ whole genome shotgun (WGS) entry which is preliminary data.</text>
</comment>
<dbReference type="RefSeq" id="WP_309213044.1">
    <property type="nucleotide sequence ID" value="NZ_JAVIPQ010000225.1"/>
</dbReference>